<dbReference type="EMBL" id="JAUSQZ010000001">
    <property type="protein sequence ID" value="MDP9829758.1"/>
    <property type="molecule type" value="Genomic_DNA"/>
</dbReference>
<dbReference type="PROSITE" id="PS50932">
    <property type="entry name" value="HTH_LACI_2"/>
    <property type="match status" value="1"/>
</dbReference>
<evidence type="ECO:0000313" key="6">
    <source>
        <dbReference type="EMBL" id="MDP9829758.1"/>
    </source>
</evidence>
<evidence type="ECO:0000259" key="5">
    <source>
        <dbReference type="PROSITE" id="PS50932"/>
    </source>
</evidence>
<dbReference type="SMART" id="SM00354">
    <property type="entry name" value="HTH_LACI"/>
    <property type="match status" value="1"/>
</dbReference>
<organism evidence="6 7">
    <name type="scientific">Kineosporia succinea</name>
    <dbReference type="NCBI Taxonomy" id="84632"/>
    <lineage>
        <taxon>Bacteria</taxon>
        <taxon>Bacillati</taxon>
        <taxon>Actinomycetota</taxon>
        <taxon>Actinomycetes</taxon>
        <taxon>Kineosporiales</taxon>
        <taxon>Kineosporiaceae</taxon>
        <taxon>Kineosporia</taxon>
    </lineage>
</organism>
<dbReference type="PANTHER" id="PTHR30146">
    <property type="entry name" value="LACI-RELATED TRANSCRIPTIONAL REPRESSOR"/>
    <property type="match status" value="1"/>
</dbReference>
<dbReference type="CDD" id="cd06267">
    <property type="entry name" value="PBP1_LacI_sugar_binding-like"/>
    <property type="match status" value="1"/>
</dbReference>
<dbReference type="Pfam" id="PF00356">
    <property type="entry name" value="LacI"/>
    <property type="match status" value="1"/>
</dbReference>
<dbReference type="Proteomes" id="UP001235712">
    <property type="component" value="Unassembled WGS sequence"/>
</dbReference>
<proteinExistence type="predicted"/>
<accession>A0ABT9PAR6</accession>
<evidence type="ECO:0000256" key="3">
    <source>
        <dbReference type="ARBA" id="ARBA00023125"/>
    </source>
</evidence>
<dbReference type="Gene3D" id="1.10.260.40">
    <property type="entry name" value="lambda repressor-like DNA-binding domains"/>
    <property type="match status" value="1"/>
</dbReference>
<keyword evidence="4" id="KW-0804">Transcription</keyword>
<evidence type="ECO:0000256" key="2">
    <source>
        <dbReference type="ARBA" id="ARBA00023015"/>
    </source>
</evidence>
<keyword evidence="1" id="KW-0678">Repressor</keyword>
<dbReference type="CDD" id="cd01392">
    <property type="entry name" value="HTH_LacI"/>
    <property type="match status" value="1"/>
</dbReference>
<dbReference type="Gene3D" id="3.40.50.2300">
    <property type="match status" value="2"/>
</dbReference>
<dbReference type="InterPro" id="IPR028082">
    <property type="entry name" value="Peripla_BP_I"/>
</dbReference>
<keyword evidence="7" id="KW-1185">Reference proteome</keyword>
<sequence>MSVTMREVAEHAGVSVSTASRALGGSASISEETRARVMAAAGELGYRVNRAARSLRSRESRLVGLVLNNLLNASFHTIAQVVQRRLASEGYQLILCTTDADVTTERNLLETLADHGVDGVVVIGSGQNSAITNQLQSSGTAVVNVIRSSRDSASPTVLAADRDGSYQATRYLLELGHRAIGFIGALDTADSGRERLRGYREALASEGIDLDESLVERGPFTPEFGSSAVDRLLSQDRRITALLSANHEASFGVLPALVARGVSIPHDLSLVCYEDMPVLQMWQPPVTVVDNGAQAMADLAVNLLMDQLRRRDPAHRDTRTYRVGAELLLRSSCAPPRA</sequence>
<reference evidence="6 7" key="1">
    <citation type="submission" date="2023-07" db="EMBL/GenBank/DDBJ databases">
        <title>Sequencing the genomes of 1000 actinobacteria strains.</title>
        <authorList>
            <person name="Klenk H.-P."/>
        </authorList>
    </citation>
    <scope>NUCLEOTIDE SEQUENCE [LARGE SCALE GENOMIC DNA]</scope>
    <source>
        <strain evidence="6 7">DSM 44388</strain>
    </source>
</reference>
<name>A0ABT9PAR6_9ACTN</name>
<feature type="domain" description="HTH lacI-type" evidence="5">
    <location>
        <begin position="3"/>
        <end position="57"/>
    </location>
</feature>
<dbReference type="Pfam" id="PF13377">
    <property type="entry name" value="Peripla_BP_3"/>
    <property type="match status" value="1"/>
</dbReference>
<dbReference type="PROSITE" id="PS00356">
    <property type="entry name" value="HTH_LACI_1"/>
    <property type="match status" value="1"/>
</dbReference>
<keyword evidence="3" id="KW-0238">DNA-binding</keyword>
<evidence type="ECO:0000313" key="7">
    <source>
        <dbReference type="Proteomes" id="UP001235712"/>
    </source>
</evidence>
<dbReference type="InterPro" id="IPR010982">
    <property type="entry name" value="Lambda_DNA-bd_dom_sf"/>
</dbReference>
<protein>
    <submittedName>
        <fullName evidence="6">LacI family transcriptional regulator</fullName>
    </submittedName>
</protein>
<dbReference type="InterPro" id="IPR046335">
    <property type="entry name" value="LacI/GalR-like_sensor"/>
</dbReference>
<evidence type="ECO:0000256" key="4">
    <source>
        <dbReference type="ARBA" id="ARBA00023163"/>
    </source>
</evidence>
<dbReference type="RefSeq" id="WP_307248242.1">
    <property type="nucleotide sequence ID" value="NZ_JAUSQZ010000001.1"/>
</dbReference>
<comment type="caution">
    <text evidence="6">The sequence shown here is derived from an EMBL/GenBank/DDBJ whole genome shotgun (WGS) entry which is preliminary data.</text>
</comment>
<dbReference type="SUPFAM" id="SSF47413">
    <property type="entry name" value="lambda repressor-like DNA-binding domains"/>
    <property type="match status" value="1"/>
</dbReference>
<evidence type="ECO:0000256" key="1">
    <source>
        <dbReference type="ARBA" id="ARBA00022491"/>
    </source>
</evidence>
<dbReference type="PANTHER" id="PTHR30146:SF148">
    <property type="entry name" value="HTH-TYPE TRANSCRIPTIONAL REPRESSOR PURR-RELATED"/>
    <property type="match status" value="1"/>
</dbReference>
<dbReference type="SUPFAM" id="SSF53822">
    <property type="entry name" value="Periplasmic binding protein-like I"/>
    <property type="match status" value="1"/>
</dbReference>
<gene>
    <name evidence="6" type="ORF">J2S57_005507</name>
</gene>
<keyword evidence="2" id="KW-0805">Transcription regulation</keyword>
<dbReference type="InterPro" id="IPR000843">
    <property type="entry name" value="HTH_LacI"/>
</dbReference>